<dbReference type="InterPro" id="IPR000909">
    <property type="entry name" value="PLipase_C_PInositol-sp_X_dom"/>
</dbReference>
<evidence type="ECO:0000313" key="15">
    <source>
        <dbReference type="Proteomes" id="UP001443914"/>
    </source>
</evidence>
<dbReference type="PROSITE" id="PS50008">
    <property type="entry name" value="PIPLC_Y_DOMAIN"/>
    <property type="match status" value="1"/>
</dbReference>
<evidence type="ECO:0000259" key="12">
    <source>
        <dbReference type="PROSITE" id="PS50004"/>
    </source>
</evidence>
<sequence length="565" mass="65165">MGSFRICLCYTRKFRIMGLEPPADIKDMFKRYSENASMTQPQLERFLVEAQGVEPDNAATVAKKVVEGVVKRRHHIVKNTLNSLTLDDFFYYLFSVDLNPPFKSCIHQDMKAPLSHYFIYTGHNSYLTGNQLTGDCSDRLIIKALQSGVRVIELDLWPTSSKDDIQVFHGRTLTTPVDLQTCLKAIRDYAFEKSEYPVIITLEDHLKPKLQAKAAEMIKETFGETLFCSETDSLDEFPSPEELKHRILISTKTPKECIEAENASRSRTGSDFEHPSQRKIDEFENEQEQFDENGCSCAENSEPLVYARLISIHQKRCKIEEATKLDLKAIRVSLSEQKLEKSVKSHGMDLVRFTQKNILRIYPKGTRFNSSNYKPFLAWLHGAQMVAFNMQGHGRFLWQMQGMFRANGGCGYLKKPDFLINDERPFDPRSKLPLKTTLKVKIYLGDGWRVDFKKDHFDKFSPPDFYTRIGIAGVRADEVMHVTTVKEDQWTPIWNQEFEFPLTVPEIALLRVEVYEHDSDKKDDFGGQTCLPISELKHGFYAVPLYSDKGELYKSVKLLMRFLFT</sequence>
<dbReference type="InterPro" id="IPR017946">
    <property type="entry name" value="PLC-like_Pdiesterase_TIM-brl"/>
</dbReference>
<dbReference type="InterPro" id="IPR001711">
    <property type="entry name" value="PLipase_C_Pinositol-sp_Y"/>
</dbReference>
<dbReference type="PROSITE" id="PS50004">
    <property type="entry name" value="C2"/>
    <property type="match status" value="1"/>
</dbReference>
<evidence type="ECO:0000256" key="9">
    <source>
        <dbReference type="ARBA" id="ARBA00023136"/>
    </source>
</evidence>
<dbReference type="Pfam" id="PF00387">
    <property type="entry name" value="PI-PLC-Y"/>
    <property type="match status" value="1"/>
</dbReference>
<dbReference type="SUPFAM" id="SSF51695">
    <property type="entry name" value="PLC-like phosphodiesterases"/>
    <property type="match status" value="1"/>
</dbReference>
<dbReference type="SMART" id="SM00149">
    <property type="entry name" value="PLCYc"/>
    <property type="match status" value="1"/>
</dbReference>
<dbReference type="GO" id="GO:0016042">
    <property type="term" value="P:lipid catabolic process"/>
    <property type="evidence" value="ECO:0007669"/>
    <property type="project" value="UniProtKB-KW"/>
</dbReference>
<dbReference type="PANTHER" id="PTHR10336">
    <property type="entry name" value="PHOSPHOINOSITIDE-SPECIFIC PHOSPHOLIPASE C FAMILY PROTEIN"/>
    <property type="match status" value="1"/>
</dbReference>
<name>A0AAW1LJS4_SAPOF</name>
<dbReference type="InterPro" id="IPR001192">
    <property type="entry name" value="PI-PLC_fam"/>
</dbReference>
<dbReference type="InterPro" id="IPR000008">
    <property type="entry name" value="C2_dom"/>
</dbReference>
<dbReference type="GO" id="GO:0051209">
    <property type="term" value="P:release of sequestered calcium ion into cytosol"/>
    <property type="evidence" value="ECO:0007669"/>
    <property type="project" value="TreeGrafter"/>
</dbReference>
<dbReference type="PANTHER" id="PTHR10336:SF204">
    <property type="entry name" value="PHOSPHOINOSITIDE PHOSPHOLIPASE C 4-RELATED"/>
    <property type="match status" value="1"/>
</dbReference>
<dbReference type="EC" id="3.1.4.11" evidence="4 11"/>
<dbReference type="FunFam" id="3.20.20.190:FF:000010">
    <property type="entry name" value="Phosphoinositide phospholipase C"/>
    <property type="match status" value="1"/>
</dbReference>
<evidence type="ECO:0000256" key="7">
    <source>
        <dbReference type="ARBA" id="ARBA00022963"/>
    </source>
</evidence>
<dbReference type="SUPFAM" id="SSF49562">
    <property type="entry name" value="C2 domain (Calcium/lipid-binding domain, CaLB)"/>
    <property type="match status" value="1"/>
</dbReference>
<keyword evidence="5" id="KW-1003">Cell membrane</keyword>
<dbReference type="Pfam" id="PF00168">
    <property type="entry name" value="C2"/>
    <property type="match status" value="1"/>
</dbReference>
<comment type="catalytic activity">
    <reaction evidence="1 11">
        <text>a 1,2-diacyl-sn-glycero-3-phospho-(1D-myo-inositol-4,5-bisphosphate) + H2O = 1D-myo-inositol 1,4,5-trisphosphate + a 1,2-diacyl-sn-glycerol + H(+)</text>
        <dbReference type="Rhea" id="RHEA:33179"/>
        <dbReference type="ChEBI" id="CHEBI:15377"/>
        <dbReference type="ChEBI" id="CHEBI:15378"/>
        <dbReference type="ChEBI" id="CHEBI:17815"/>
        <dbReference type="ChEBI" id="CHEBI:58456"/>
        <dbReference type="ChEBI" id="CHEBI:203600"/>
        <dbReference type="EC" id="3.1.4.11"/>
    </reaction>
</comment>
<dbReference type="SMART" id="SM00239">
    <property type="entry name" value="C2"/>
    <property type="match status" value="1"/>
</dbReference>
<evidence type="ECO:0000256" key="8">
    <source>
        <dbReference type="ARBA" id="ARBA00023098"/>
    </source>
</evidence>
<comment type="cofactor">
    <cofactor evidence="2">
        <name>Ca(2+)</name>
        <dbReference type="ChEBI" id="CHEBI:29108"/>
    </cofactor>
</comment>
<accession>A0AAW1LJS4</accession>
<dbReference type="GO" id="GO:0048015">
    <property type="term" value="P:phosphatidylinositol-mediated signaling"/>
    <property type="evidence" value="ECO:0007669"/>
    <property type="project" value="TreeGrafter"/>
</dbReference>
<dbReference type="CDD" id="cd00275">
    <property type="entry name" value="C2_PLC_like"/>
    <property type="match status" value="1"/>
</dbReference>
<comment type="subcellular location">
    <subcellularLocation>
        <location evidence="3">Cell membrane</location>
        <topology evidence="3">Peripheral membrane protein</topology>
    </subcellularLocation>
</comment>
<evidence type="ECO:0000256" key="3">
    <source>
        <dbReference type="ARBA" id="ARBA00004202"/>
    </source>
</evidence>
<evidence type="ECO:0000256" key="2">
    <source>
        <dbReference type="ARBA" id="ARBA00001913"/>
    </source>
</evidence>
<dbReference type="FunFam" id="2.60.40.150:FF:000060">
    <property type="entry name" value="Phosphoinositide phospholipase C"/>
    <property type="match status" value="1"/>
</dbReference>
<comment type="caution">
    <text evidence="14">The sequence shown here is derived from an EMBL/GenBank/DDBJ whole genome shotgun (WGS) entry which is preliminary data.</text>
</comment>
<dbReference type="Pfam" id="PF00388">
    <property type="entry name" value="PI-PLC-X"/>
    <property type="match status" value="1"/>
</dbReference>
<keyword evidence="7 11" id="KW-0442">Lipid degradation</keyword>
<dbReference type="GO" id="GO:0004435">
    <property type="term" value="F:phosphatidylinositol-4,5-bisphosphate phospholipase C activity"/>
    <property type="evidence" value="ECO:0007669"/>
    <property type="project" value="UniProtKB-EC"/>
</dbReference>
<feature type="domain" description="C2" evidence="12">
    <location>
        <begin position="414"/>
        <end position="547"/>
    </location>
</feature>
<feature type="domain" description="PI-PLC Y-box" evidence="13">
    <location>
        <begin position="333"/>
        <end position="419"/>
    </location>
</feature>
<evidence type="ECO:0000256" key="6">
    <source>
        <dbReference type="ARBA" id="ARBA00022801"/>
    </source>
</evidence>
<dbReference type="Gene3D" id="2.60.40.150">
    <property type="entry name" value="C2 domain"/>
    <property type="match status" value="1"/>
</dbReference>
<evidence type="ECO:0000256" key="1">
    <source>
        <dbReference type="ARBA" id="ARBA00001195"/>
    </source>
</evidence>
<evidence type="ECO:0000256" key="10">
    <source>
        <dbReference type="ARBA" id="ARBA00023224"/>
    </source>
</evidence>
<dbReference type="PROSITE" id="PS50007">
    <property type="entry name" value="PIPLC_X_DOMAIN"/>
    <property type="match status" value="1"/>
</dbReference>
<evidence type="ECO:0000259" key="13">
    <source>
        <dbReference type="PROSITE" id="PS50008"/>
    </source>
</evidence>
<dbReference type="GO" id="GO:0006950">
    <property type="term" value="P:response to stress"/>
    <property type="evidence" value="ECO:0007669"/>
    <property type="project" value="UniProtKB-ARBA"/>
</dbReference>
<dbReference type="PRINTS" id="PR00390">
    <property type="entry name" value="PHPHLIPASEC"/>
</dbReference>
<dbReference type="Gene3D" id="1.10.238.10">
    <property type="entry name" value="EF-hand"/>
    <property type="match status" value="1"/>
</dbReference>
<evidence type="ECO:0000256" key="11">
    <source>
        <dbReference type="RuleBase" id="RU361133"/>
    </source>
</evidence>
<organism evidence="14 15">
    <name type="scientific">Saponaria officinalis</name>
    <name type="common">Common soapwort</name>
    <name type="synonym">Lychnis saponaria</name>
    <dbReference type="NCBI Taxonomy" id="3572"/>
    <lineage>
        <taxon>Eukaryota</taxon>
        <taxon>Viridiplantae</taxon>
        <taxon>Streptophyta</taxon>
        <taxon>Embryophyta</taxon>
        <taxon>Tracheophyta</taxon>
        <taxon>Spermatophyta</taxon>
        <taxon>Magnoliopsida</taxon>
        <taxon>eudicotyledons</taxon>
        <taxon>Gunneridae</taxon>
        <taxon>Pentapetalae</taxon>
        <taxon>Caryophyllales</taxon>
        <taxon>Caryophyllaceae</taxon>
        <taxon>Caryophylleae</taxon>
        <taxon>Saponaria</taxon>
    </lineage>
</organism>
<keyword evidence="10" id="KW-0807">Transducer</keyword>
<dbReference type="Proteomes" id="UP001443914">
    <property type="component" value="Unassembled WGS sequence"/>
</dbReference>
<keyword evidence="9" id="KW-0472">Membrane</keyword>
<reference evidence="14" key="1">
    <citation type="submission" date="2024-03" db="EMBL/GenBank/DDBJ databases">
        <title>WGS assembly of Saponaria officinalis var. Norfolk2.</title>
        <authorList>
            <person name="Jenkins J."/>
            <person name="Shu S."/>
            <person name="Grimwood J."/>
            <person name="Barry K."/>
            <person name="Goodstein D."/>
            <person name="Schmutz J."/>
            <person name="Leebens-Mack J."/>
            <person name="Osbourn A."/>
        </authorList>
    </citation>
    <scope>NUCLEOTIDE SEQUENCE [LARGE SCALE GENOMIC DNA]</scope>
    <source>
        <strain evidence="14">JIC</strain>
    </source>
</reference>
<gene>
    <name evidence="14" type="ORF">RND81_04G157800</name>
</gene>
<evidence type="ECO:0000313" key="14">
    <source>
        <dbReference type="EMBL" id="KAK9734700.1"/>
    </source>
</evidence>
<dbReference type="InterPro" id="IPR035892">
    <property type="entry name" value="C2_domain_sf"/>
</dbReference>
<dbReference type="EMBL" id="JBDFQZ010000004">
    <property type="protein sequence ID" value="KAK9734700.1"/>
    <property type="molecule type" value="Genomic_DNA"/>
</dbReference>
<dbReference type="GO" id="GO:0005886">
    <property type="term" value="C:plasma membrane"/>
    <property type="evidence" value="ECO:0007669"/>
    <property type="project" value="UniProtKB-SubCell"/>
</dbReference>
<keyword evidence="8 11" id="KW-0443">Lipid metabolism</keyword>
<dbReference type="SMART" id="SM00148">
    <property type="entry name" value="PLCXc"/>
    <property type="match status" value="1"/>
</dbReference>
<evidence type="ECO:0000256" key="4">
    <source>
        <dbReference type="ARBA" id="ARBA00012368"/>
    </source>
</evidence>
<dbReference type="Gene3D" id="3.20.20.190">
    <property type="entry name" value="Phosphatidylinositol (PI) phosphodiesterase"/>
    <property type="match status" value="1"/>
</dbReference>
<keyword evidence="15" id="KW-1185">Reference proteome</keyword>
<keyword evidence="6 11" id="KW-0378">Hydrolase</keyword>
<proteinExistence type="predicted"/>
<protein>
    <recommendedName>
        <fullName evidence="4 11">Phosphoinositide phospholipase C</fullName>
        <ecNumber evidence="4 11">3.1.4.11</ecNumber>
    </recommendedName>
</protein>
<dbReference type="AlphaFoldDB" id="A0AAW1LJS4"/>
<evidence type="ECO:0000256" key="5">
    <source>
        <dbReference type="ARBA" id="ARBA00022475"/>
    </source>
</evidence>